<dbReference type="Proteomes" id="UP000561459">
    <property type="component" value="Unassembled WGS sequence"/>
</dbReference>
<evidence type="ECO:0008006" key="5">
    <source>
        <dbReference type="Google" id="ProtNLM"/>
    </source>
</evidence>
<feature type="signal peptide" evidence="2">
    <location>
        <begin position="1"/>
        <end position="22"/>
    </location>
</feature>
<evidence type="ECO:0000313" key="4">
    <source>
        <dbReference type="Proteomes" id="UP000561459"/>
    </source>
</evidence>
<name>A0A7W6FY90_9SPHN</name>
<dbReference type="SUPFAM" id="SSF56935">
    <property type="entry name" value="Porins"/>
    <property type="match status" value="1"/>
</dbReference>
<keyword evidence="2" id="KW-0732">Signal</keyword>
<evidence type="ECO:0000256" key="2">
    <source>
        <dbReference type="SAM" id="SignalP"/>
    </source>
</evidence>
<evidence type="ECO:0000313" key="3">
    <source>
        <dbReference type="EMBL" id="MBB3940169.1"/>
    </source>
</evidence>
<feature type="chain" id="PRO_5030625261" description="Preprotein translocase subunit YajC" evidence="2">
    <location>
        <begin position="23"/>
        <end position="572"/>
    </location>
</feature>
<dbReference type="AlphaFoldDB" id="A0A7W6FY90"/>
<accession>A0A7W6FY90</accession>
<keyword evidence="4" id="KW-1185">Reference proteome</keyword>
<proteinExistence type="predicted"/>
<evidence type="ECO:0000256" key="1">
    <source>
        <dbReference type="SAM" id="MobiDB-lite"/>
    </source>
</evidence>
<feature type="region of interest" description="Disordered" evidence="1">
    <location>
        <begin position="30"/>
        <end position="64"/>
    </location>
</feature>
<feature type="compositionally biased region" description="Low complexity" evidence="1">
    <location>
        <begin position="39"/>
        <end position="54"/>
    </location>
</feature>
<dbReference type="EMBL" id="JACIDY010000003">
    <property type="protein sequence ID" value="MBB3940169.1"/>
    <property type="molecule type" value="Genomic_DNA"/>
</dbReference>
<sequence length="572" mass="59414">MARPLLVSAAMAALMLPIAAQAQSIGYGDVSGTGGDGPGADAPGDSGSSAKAPRGGSGRNGRGGGKQVVVIPYVELNQIVNAEISPGSDVLTYTQVVAGVDAVVAGRRNAVAASVRYEHHFGWGKRAGDGDTISGVVNGYTTLAPGLTVQGGALATRASGDRGGLGFGGRGVDQGTTKLYSVYAGPSYATQVGDVGVSANYRAGFTKVDQDRNFDNATLGAFDVFDKSVVQIADVSAMMAPGTALPVGIGAAGSFYQEDISNLDQRVRDAQVRGIVTVPINPNLQATGALGYENVQISSRDAVRDAAGRPVIRNGRYVTDDSAPRQIAYDVDGLIWDVGVMWRPSRRTSLTAHIGRRYGSTSFNGTLTYAPNDRSALSVAVYDNVAGFGGQVTRLLDQLPDDFEAVRDPVSGELRGCVSSLNGNSCLAGALGSIRSATFRARGIAASYSIKLGALNAGLGAGYDRRRFIAARGTVLAQANGVVDENYWLAAYLGGRIDPQSGWATNAYAQWLKSDDLLLTDITSVGASASYYRLLTARLRATAAVGIDGSLQPAPLDDVWTASALVGMRYSF</sequence>
<gene>
    <name evidence="3" type="ORF">GGR39_001819</name>
</gene>
<dbReference type="RefSeq" id="WP_246388526.1">
    <property type="nucleotide sequence ID" value="NZ_JACIDY010000003.1"/>
</dbReference>
<reference evidence="3 4" key="1">
    <citation type="submission" date="2020-08" db="EMBL/GenBank/DDBJ databases">
        <title>Genomic Encyclopedia of Type Strains, Phase IV (KMG-IV): sequencing the most valuable type-strain genomes for metagenomic binning, comparative biology and taxonomic classification.</title>
        <authorList>
            <person name="Goeker M."/>
        </authorList>
    </citation>
    <scope>NUCLEOTIDE SEQUENCE [LARGE SCALE GENOMIC DNA]</scope>
    <source>
        <strain evidence="3 4">DSM 27568</strain>
    </source>
</reference>
<comment type="caution">
    <text evidence="3">The sequence shown here is derived from an EMBL/GenBank/DDBJ whole genome shotgun (WGS) entry which is preliminary data.</text>
</comment>
<feature type="compositionally biased region" description="Gly residues" evidence="1">
    <location>
        <begin position="55"/>
        <end position="64"/>
    </location>
</feature>
<protein>
    <recommendedName>
        <fullName evidence="5">Preprotein translocase subunit YajC</fullName>
    </recommendedName>
</protein>
<organism evidence="3 4">
    <name type="scientific">Novosphingobium fluoreni</name>
    <dbReference type="NCBI Taxonomy" id="1391222"/>
    <lineage>
        <taxon>Bacteria</taxon>
        <taxon>Pseudomonadati</taxon>
        <taxon>Pseudomonadota</taxon>
        <taxon>Alphaproteobacteria</taxon>
        <taxon>Sphingomonadales</taxon>
        <taxon>Sphingomonadaceae</taxon>
        <taxon>Novosphingobium</taxon>
    </lineage>
</organism>